<reference evidence="2" key="1">
    <citation type="journal article" date="2019" name="Sci. Rep.">
        <title>Draft genome of Tanacetum cinerariifolium, the natural source of mosquito coil.</title>
        <authorList>
            <person name="Yamashiro T."/>
            <person name="Shiraishi A."/>
            <person name="Satake H."/>
            <person name="Nakayama K."/>
        </authorList>
    </citation>
    <scope>NUCLEOTIDE SEQUENCE</scope>
</reference>
<comment type="caution">
    <text evidence="2">The sequence shown here is derived from an EMBL/GenBank/DDBJ whole genome shotgun (WGS) entry which is preliminary data.</text>
</comment>
<dbReference type="EMBL" id="BKCJ011802490">
    <property type="protein sequence ID" value="GFD54115.1"/>
    <property type="molecule type" value="Genomic_DNA"/>
</dbReference>
<evidence type="ECO:0000256" key="1">
    <source>
        <dbReference type="SAM" id="MobiDB-lite"/>
    </source>
</evidence>
<gene>
    <name evidence="2" type="ORF">Tci_926084</name>
</gene>
<dbReference type="AlphaFoldDB" id="A0A699X2W6"/>
<feature type="non-terminal residue" evidence="2">
    <location>
        <position position="98"/>
    </location>
</feature>
<proteinExistence type="predicted"/>
<accession>A0A699X2W6</accession>
<feature type="non-terminal residue" evidence="2">
    <location>
        <position position="1"/>
    </location>
</feature>
<feature type="compositionally biased region" description="Basic and acidic residues" evidence="1">
    <location>
        <begin position="58"/>
        <end position="72"/>
    </location>
</feature>
<evidence type="ECO:0000313" key="2">
    <source>
        <dbReference type="EMBL" id="GFD54115.1"/>
    </source>
</evidence>
<feature type="region of interest" description="Disordered" evidence="1">
    <location>
        <begin position="1"/>
        <end position="21"/>
    </location>
</feature>
<protein>
    <submittedName>
        <fullName evidence="2">Uncharacterized protein</fullName>
    </submittedName>
</protein>
<name>A0A699X2W6_TANCI</name>
<feature type="region of interest" description="Disordered" evidence="1">
    <location>
        <begin position="48"/>
        <end position="98"/>
    </location>
</feature>
<organism evidence="2">
    <name type="scientific">Tanacetum cinerariifolium</name>
    <name type="common">Dalmatian daisy</name>
    <name type="synonym">Chrysanthemum cinerariifolium</name>
    <dbReference type="NCBI Taxonomy" id="118510"/>
    <lineage>
        <taxon>Eukaryota</taxon>
        <taxon>Viridiplantae</taxon>
        <taxon>Streptophyta</taxon>
        <taxon>Embryophyta</taxon>
        <taxon>Tracheophyta</taxon>
        <taxon>Spermatophyta</taxon>
        <taxon>Magnoliopsida</taxon>
        <taxon>eudicotyledons</taxon>
        <taxon>Gunneridae</taxon>
        <taxon>Pentapetalae</taxon>
        <taxon>asterids</taxon>
        <taxon>campanulids</taxon>
        <taxon>Asterales</taxon>
        <taxon>Asteraceae</taxon>
        <taxon>Asteroideae</taxon>
        <taxon>Anthemideae</taxon>
        <taxon>Anthemidinae</taxon>
        <taxon>Tanacetum</taxon>
    </lineage>
</organism>
<sequence length="98" mass="10860">GRLSEVELRPAGVRQGVHAGAQHRLQLRHAPDDPGQQLRLRPHQPGQLERAAAGGAGKYDHERLHQRTDRGGLRANPDPQARGGRRVQALHQRRLSIS</sequence>